<reference evidence="1" key="1">
    <citation type="submission" date="2018-11" db="EMBL/GenBank/DDBJ databases">
        <authorList>
            <consortium name="Pathogen Informatics"/>
        </authorList>
    </citation>
    <scope>NUCLEOTIDE SEQUENCE</scope>
</reference>
<name>A0A3S5BMD5_9PLAT</name>
<comment type="caution">
    <text evidence="1">The sequence shown here is derived from an EMBL/GenBank/DDBJ whole genome shotgun (WGS) entry which is preliminary data.</text>
</comment>
<evidence type="ECO:0000313" key="2">
    <source>
        <dbReference type="Proteomes" id="UP000784294"/>
    </source>
</evidence>
<keyword evidence="2" id="KW-1185">Reference proteome</keyword>
<proteinExistence type="predicted"/>
<protein>
    <submittedName>
        <fullName evidence="1">Uncharacterized protein</fullName>
    </submittedName>
</protein>
<sequence>MVEFESSFEGFRDAPAVTTSFVVVDCCFHFTRDKETSAYASSWPLQMLLSSVKRSTPSAYIRILDSVLLLT</sequence>
<evidence type="ECO:0000313" key="1">
    <source>
        <dbReference type="EMBL" id="VEL30308.1"/>
    </source>
</evidence>
<accession>A0A3S5BMD5</accession>
<dbReference type="Proteomes" id="UP000784294">
    <property type="component" value="Unassembled WGS sequence"/>
</dbReference>
<dbReference type="EMBL" id="CAAALY010111177">
    <property type="protein sequence ID" value="VEL30308.1"/>
    <property type="molecule type" value="Genomic_DNA"/>
</dbReference>
<dbReference type="AlphaFoldDB" id="A0A3S5BMD5"/>
<gene>
    <name evidence="1" type="ORF">PXEA_LOCUS23748</name>
</gene>
<organism evidence="1 2">
    <name type="scientific">Protopolystoma xenopodis</name>
    <dbReference type="NCBI Taxonomy" id="117903"/>
    <lineage>
        <taxon>Eukaryota</taxon>
        <taxon>Metazoa</taxon>
        <taxon>Spiralia</taxon>
        <taxon>Lophotrochozoa</taxon>
        <taxon>Platyhelminthes</taxon>
        <taxon>Monogenea</taxon>
        <taxon>Polyopisthocotylea</taxon>
        <taxon>Polystomatidea</taxon>
        <taxon>Polystomatidae</taxon>
        <taxon>Protopolystoma</taxon>
    </lineage>
</organism>